<dbReference type="AlphaFoldDB" id="A0A0F9UDA6"/>
<sequence>MNQLEALSSKRWITVELHGYDKKSDVYGVMGLHERLRSFSVIPIITCDEKT</sequence>
<protein>
    <submittedName>
        <fullName evidence="1">Uncharacterized protein</fullName>
    </submittedName>
</protein>
<evidence type="ECO:0000313" key="1">
    <source>
        <dbReference type="EMBL" id="KKN91170.1"/>
    </source>
</evidence>
<reference evidence="1" key="1">
    <citation type="journal article" date="2015" name="Nature">
        <title>Complex archaea that bridge the gap between prokaryotes and eukaryotes.</title>
        <authorList>
            <person name="Spang A."/>
            <person name="Saw J.H."/>
            <person name="Jorgensen S.L."/>
            <person name="Zaremba-Niedzwiedzka K."/>
            <person name="Martijn J."/>
            <person name="Lind A.E."/>
            <person name="van Eijk R."/>
            <person name="Schleper C."/>
            <person name="Guy L."/>
            <person name="Ettema T.J."/>
        </authorList>
    </citation>
    <scope>NUCLEOTIDE SEQUENCE</scope>
</reference>
<proteinExistence type="predicted"/>
<organism evidence="1">
    <name type="scientific">marine sediment metagenome</name>
    <dbReference type="NCBI Taxonomy" id="412755"/>
    <lineage>
        <taxon>unclassified sequences</taxon>
        <taxon>metagenomes</taxon>
        <taxon>ecological metagenomes</taxon>
    </lineage>
</organism>
<gene>
    <name evidence="1" type="ORF">LCGC14_0220360</name>
</gene>
<accession>A0A0F9UDA6</accession>
<dbReference type="EMBL" id="LAZR01000105">
    <property type="protein sequence ID" value="KKN91170.1"/>
    <property type="molecule type" value="Genomic_DNA"/>
</dbReference>
<comment type="caution">
    <text evidence="1">The sequence shown here is derived from an EMBL/GenBank/DDBJ whole genome shotgun (WGS) entry which is preliminary data.</text>
</comment>
<name>A0A0F9UDA6_9ZZZZ</name>